<dbReference type="Pfam" id="PF03572">
    <property type="entry name" value="Peptidase_S41"/>
    <property type="match status" value="1"/>
</dbReference>
<evidence type="ECO:0000313" key="2">
    <source>
        <dbReference type="EMBL" id="TGL72459.1"/>
    </source>
</evidence>
<dbReference type="GO" id="GO:0007165">
    <property type="term" value="P:signal transduction"/>
    <property type="evidence" value="ECO:0007669"/>
    <property type="project" value="TreeGrafter"/>
</dbReference>
<reference evidence="2" key="1">
    <citation type="journal article" date="2019" name="PLoS Negl. Trop. Dis.">
        <title>Revisiting the worldwide diversity of Leptospira species in the environment.</title>
        <authorList>
            <person name="Vincent A.T."/>
            <person name="Schiettekatte O."/>
            <person name="Bourhy P."/>
            <person name="Veyrier F.J."/>
            <person name="Picardeau M."/>
        </authorList>
    </citation>
    <scope>NUCLEOTIDE SEQUENCE [LARGE SCALE GENOMIC DNA]</scope>
    <source>
        <strain evidence="2">201702451</strain>
    </source>
</reference>
<dbReference type="Proteomes" id="UP000297567">
    <property type="component" value="Unassembled WGS sequence"/>
</dbReference>
<sequence length="496" mass="57655">MNSKFLSLVLVGCFFFGFSLCNQPKTKIAKRLPFDSIEKTKKESIYPYLYTGKLNLEHFIRLKNDIRAHHLTSSPTNMSACYANAIAKAYELLGIQIYPKTYYELYQQKPDVIPSGTVLPFENQKFIQIKQSRLEKENQSAIQPKYKKELNIHMADLQIDQFEFEENLNYIFLMGKMDPKFKDKLDEFQEKLIFQAMSGFIEELDPHSSVYQTSSIQNNFSFNVLDNISHQIFTGYPDILYIKIKNFITYDDKFTTSSATKKIIEHYLNEKMKNQNQIGAVLFDLRECEKTNLTELEKFLSLFIKSNQMFSLQDKYAKTIHPSIRDETIIWEGPIAILVGPNTKGGAELITGSFQQNRNSLVFGSKTFGQGTFQVFFEIGKKTGYFSGITNKRMILSSGEEIQGYGITPDIIIDDPKKDPNQMDETKYWNWIKPLAENKRNPSHLIQQNLDKQLRTNSSNNGMFTEVNPTRMDFVLSRAIEYYQLYLNKRQEKIFN</sequence>
<keyword evidence="3" id="KW-1185">Reference proteome</keyword>
<dbReference type="GO" id="GO:0006508">
    <property type="term" value="P:proteolysis"/>
    <property type="evidence" value="ECO:0007669"/>
    <property type="project" value="InterPro"/>
</dbReference>
<gene>
    <name evidence="2" type="ORF">EHQ62_06505</name>
</gene>
<evidence type="ECO:0000259" key="1">
    <source>
        <dbReference type="SMART" id="SM00245"/>
    </source>
</evidence>
<dbReference type="SUPFAM" id="SSF52096">
    <property type="entry name" value="ClpP/crotonase"/>
    <property type="match status" value="1"/>
</dbReference>
<protein>
    <submittedName>
        <fullName evidence="2">Peptidase S41</fullName>
    </submittedName>
</protein>
<dbReference type="AlphaFoldDB" id="A0A4Z1A6A0"/>
<feature type="domain" description="Tail specific protease" evidence="1">
    <location>
        <begin position="217"/>
        <end position="414"/>
    </location>
</feature>
<dbReference type="EMBL" id="RQGH01000011">
    <property type="protein sequence ID" value="TGL72459.1"/>
    <property type="molecule type" value="Genomic_DNA"/>
</dbReference>
<dbReference type="GO" id="GO:0004175">
    <property type="term" value="F:endopeptidase activity"/>
    <property type="evidence" value="ECO:0007669"/>
    <property type="project" value="TreeGrafter"/>
</dbReference>
<evidence type="ECO:0000313" key="3">
    <source>
        <dbReference type="Proteomes" id="UP000297567"/>
    </source>
</evidence>
<name>A0A4Z1A6A0_9LEPT</name>
<dbReference type="Gene3D" id="3.90.226.10">
    <property type="entry name" value="2-enoyl-CoA Hydratase, Chain A, domain 1"/>
    <property type="match status" value="1"/>
</dbReference>
<dbReference type="SMART" id="SM00245">
    <property type="entry name" value="TSPc"/>
    <property type="match status" value="1"/>
</dbReference>
<dbReference type="InterPro" id="IPR005151">
    <property type="entry name" value="Tail-specific_protease"/>
</dbReference>
<organism evidence="2 3">
    <name type="scientific">Leptospira jelokensis</name>
    <dbReference type="NCBI Taxonomy" id="2484931"/>
    <lineage>
        <taxon>Bacteria</taxon>
        <taxon>Pseudomonadati</taxon>
        <taxon>Spirochaetota</taxon>
        <taxon>Spirochaetia</taxon>
        <taxon>Leptospirales</taxon>
        <taxon>Leptospiraceae</taxon>
        <taxon>Leptospira</taxon>
    </lineage>
</organism>
<dbReference type="PANTHER" id="PTHR32060">
    <property type="entry name" value="TAIL-SPECIFIC PROTEASE"/>
    <property type="match status" value="1"/>
</dbReference>
<accession>A0A4Z1A6A0</accession>
<dbReference type="PANTHER" id="PTHR32060:SF30">
    <property type="entry name" value="CARBOXY-TERMINAL PROCESSING PROTEASE CTPA"/>
    <property type="match status" value="1"/>
</dbReference>
<dbReference type="InterPro" id="IPR029045">
    <property type="entry name" value="ClpP/crotonase-like_dom_sf"/>
</dbReference>
<proteinExistence type="predicted"/>
<comment type="caution">
    <text evidence="2">The sequence shown here is derived from an EMBL/GenBank/DDBJ whole genome shotgun (WGS) entry which is preliminary data.</text>
</comment>
<dbReference type="GO" id="GO:0030288">
    <property type="term" value="C:outer membrane-bounded periplasmic space"/>
    <property type="evidence" value="ECO:0007669"/>
    <property type="project" value="TreeGrafter"/>
</dbReference>
<dbReference type="GO" id="GO:0008236">
    <property type="term" value="F:serine-type peptidase activity"/>
    <property type="evidence" value="ECO:0007669"/>
    <property type="project" value="InterPro"/>
</dbReference>